<feature type="region of interest" description="Disordered" evidence="1">
    <location>
        <begin position="41"/>
        <end position="67"/>
    </location>
</feature>
<dbReference type="EMBL" id="BPLQ01000427">
    <property type="protein sequence ID" value="GIX71239.1"/>
    <property type="molecule type" value="Genomic_DNA"/>
</dbReference>
<feature type="compositionally biased region" description="Polar residues" evidence="1">
    <location>
        <begin position="55"/>
        <end position="67"/>
    </location>
</feature>
<keyword evidence="3" id="KW-1185">Reference proteome</keyword>
<comment type="caution">
    <text evidence="2">The sequence shown here is derived from an EMBL/GenBank/DDBJ whole genome shotgun (WGS) entry which is preliminary data.</text>
</comment>
<accession>A0AAV4MGY3</accession>
<protein>
    <submittedName>
        <fullName evidence="2">Uncharacterized protein</fullName>
    </submittedName>
</protein>
<evidence type="ECO:0000256" key="1">
    <source>
        <dbReference type="SAM" id="MobiDB-lite"/>
    </source>
</evidence>
<gene>
    <name evidence="2" type="ORF">CDAR_273131</name>
</gene>
<proteinExistence type="predicted"/>
<reference evidence="2 3" key="1">
    <citation type="submission" date="2021-06" db="EMBL/GenBank/DDBJ databases">
        <title>Caerostris darwini draft genome.</title>
        <authorList>
            <person name="Kono N."/>
            <person name="Arakawa K."/>
        </authorList>
    </citation>
    <scope>NUCLEOTIDE SEQUENCE [LARGE SCALE GENOMIC DNA]</scope>
</reference>
<sequence>MDIYIKSNRNWRVLNLIFDTDNSLSANSTIVFSKQNNLSASTEKIKNNKPPKTAGCNQQQNKPPKCHSQQRAFLFGQDIKAGPRNHKKCASGARSYCHADAPVNRPSPRRVSASEKAAATLEENCAIVPHGSQEFGEAERWKGILEPISSFGCFIFY</sequence>
<evidence type="ECO:0000313" key="3">
    <source>
        <dbReference type="Proteomes" id="UP001054837"/>
    </source>
</evidence>
<dbReference type="Proteomes" id="UP001054837">
    <property type="component" value="Unassembled WGS sequence"/>
</dbReference>
<name>A0AAV4MGY3_9ARAC</name>
<evidence type="ECO:0000313" key="2">
    <source>
        <dbReference type="EMBL" id="GIX71239.1"/>
    </source>
</evidence>
<dbReference type="AlphaFoldDB" id="A0AAV4MGY3"/>
<organism evidence="2 3">
    <name type="scientific">Caerostris darwini</name>
    <dbReference type="NCBI Taxonomy" id="1538125"/>
    <lineage>
        <taxon>Eukaryota</taxon>
        <taxon>Metazoa</taxon>
        <taxon>Ecdysozoa</taxon>
        <taxon>Arthropoda</taxon>
        <taxon>Chelicerata</taxon>
        <taxon>Arachnida</taxon>
        <taxon>Araneae</taxon>
        <taxon>Araneomorphae</taxon>
        <taxon>Entelegynae</taxon>
        <taxon>Araneoidea</taxon>
        <taxon>Araneidae</taxon>
        <taxon>Caerostris</taxon>
    </lineage>
</organism>